<dbReference type="SUPFAM" id="SSF57850">
    <property type="entry name" value="RING/U-box"/>
    <property type="match status" value="1"/>
</dbReference>
<evidence type="ECO:0000313" key="4">
    <source>
        <dbReference type="Proteomes" id="UP000275385"/>
    </source>
</evidence>
<dbReference type="SMART" id="SM00184">
    <property type="entry name" value="RING"/>
    <property type="match status" value="1"/>
</dbReference>
<evidence type="ECO:0000313" key="3">
    <source>
        <dbReference type="EMBL" id="RKU49466.1"/>
    </source>
</evidence>
<dbReference type="AlphaFoldDB" id="A0A420YNS0"/>
<name>A0A420YNS0_9PEZI</name>
<dbReference type="Pfam" id="PF13639">
    <property type="entry name" value="zf-RING_2"/>
    <property type="match status" value="1"/>
</dbReference>
<evidence type="ECO:0000256" key="1">
    <source>
        <dbReference type="PROSITE-ProRule" id="PRU00175"/>
    </source>
</evidence>
<dbReference type="InterPro" id="IPR001841">
    <property type="entry name" value="Znf_RING"/>
</dbReference>
<dbReference type="PROSITE" id="PS50089">
    <property type="entry name" value="ZF_RING_2"/>
    <property type="match status" value="1"/>
</dbReference>
<keyword evidence="4" id="KW-1185">Reference proteome</keyword>
<protein>
    <recommendedName>
        <fullName evidence="2">RING-type domain-containing protein</fullName>
    </recommendedName>
</protein>
<comment type="caution">
    <text evidence="3">The sequence shown here is derived from an EMBL/GenBank/DDBJ whole genome shotgun (WGS) entry which is preliminary data.</text>
</comment>
<dbReference type="InterPro" id="IPR013083">
    <property type="entry name" value="Znf_RING/FYVE/PHD"/>
</dbReference>
<dbReference type="GO" id="GO:0008270">
    <property type="term" value="F:zinc ion binding"/>
    <property type="evidence" value="ECO:0007669"/>
    <property type="project" value="UniProtKB-KW"/>
</dbReference>
<dbReference type="EMBL" id="QVQW01000001">
    <property type="protein sequence ID" value="RKU49466.1"/>
    <property type="molecule type" value="Genomic_DNA"/>
</dbReference>
<proteinExistence type="predicted"/>
<keyword evidence="1" id="KW-0862">Zinc</keyword>
<dbReference type="Proteomes" id="UP000275385">
    <property type="component" value="Unassembled WGS sequence"/>
</dbReference>
<organism evidence="3 4">
    <name type="scientific">Coniochaeta pulveracea</name>
    <dbReference type="NCBI Taxonomy" id="177199"/>
    <lineage>
        <taxon>Eukaryota</taxon>
        <taxon>Fungi</taxon>
        <taxon>Dikarya</taxon>
        <taxon>Ascomycota</taxon>
        <taxon>Pezizomycotina</taxon>
        <taxon>Sordariomycetes</taxon>
        <taxon>Sordariomycetidae</taxon>
        <taxon>Coniochaetales</taxon>
        <taxon>Coniochaetaceae</taxon>
        <taxon>Coniochaeta</taxon>
    </lineage>
</organism>
<dbReference type="OrthoDB" id="8062037at2759"/>
<sequence>MCNELTFVFGCHHTEDKIWPCAKAKLCKSRYRNGTVTHPGECPECLGGRSWPMATFTFSQDRRGADRTNHEYCLEYAQSWIDWVVLLLATTYEDFADGDNDNPMSYDSVAADVMRTMYRETMCRECDKPHLFGKPCTSCTSTRSLTSILGNPVISYRREVAQKECDYYFGRHLEDLDEWELQQVREIIKEEAICPDHGTLMHRVLSVPPSDVNKCLNKYFAVLRQIMDDVVTGGLDRPGHGQDGLHLQHEAYTMCAGLVLNIVVCMMAFDTGLKTYYMRDIMKCLVHMLVHPTDYRNPFPTVAKELDLRNFQCVMLCYTRTLEAPTKVMKALFLAVESDFRSVRNEHRMAIAKTIPEPEDIMRTRLHLHTTKVLNSDEDCPICLSPMSEEVLQLKCSHQFHFECVLSHMREANAGKNLCGICRASIDEKEKDEKGIYGIKWFQALNEEVDIEIVGNNRMFVDAEGPELKWPMLRDTLAGLGWEREEVKPVNQKGKGLWRRH</sequence>
<keyword evidence="1" id="KW-0863">Zinc-finger</keyword>
<evidence type="ECO:0000259" key="2">
    <source>
        <dbReference type="PROSITE" id="PS50089"/>
    </source>
</evidence>
<accession>A0A420YNS0</accession>
<reference evidence="3 4" key="1">
    <citation type="submission" date="2018-08" db="EMBL/GenBank/DDBJ databases">
        <title>Draft genome of the lignicolous fungus Coniochaeta pulveracea.</title>
        <authorList>
            <person name="Borstlap C.J."/>
            <person name="De Witt R.N."/>
            <person name="Botha A."/>
            <person name="Volschenk H."/>
        </authorList>
    </citation>
    <scope>NUCLEOTIDE SEQUENCE [LARGE SCALE GENOMIC DNA]</scope>
    <source>
        <strain evidence="3 4">CAB683</strain>
    </source>
</reference>
<keyword evidence="1" id="KW-0479">Metal-binding</keyword>
<feature type="domain" description="RING-type" evidence="2">
    <location>
        <begin position="380"/>
        <end position="423"/>
    </location>
</feature>
<dbReference type="Gene3D" id="3.30.40.10">
    <property type="entry name" value="Zinc/RING finger domain, C3HC4 (zinc finger)"/>
    <property type="match status" value="1"/>
</dbReference>
<gene>
    <name evidence="3" type="ORF">DL546_007776</name>
</gene>